<sequence length="82" mass="8934">MNSSNCNAFTAGEAVLFCYCNEKPVNAVESPAHTRTVMGLANFEECSSLALNTVLWNRHESNSETEGCASIWETVSFGIRNA</sequence>
<proteinExistence type="predicted"/>
<gene>
    <name evidence="1" type="ORF">T07_13847</name>
    <name evidence="2" type="ORF">T07_642</name>
</gene>
<reference evidence="2 3" key="1">
    <citation type="submission" date="2015-01" db="EMBL/GenBank/DDBJ databases">
        <title>Evolution of Trichinella species and genotypes.</title>
        <authorList>
            <person name="Korhonen P.K."/>
            <person name="Edoardo P."/>
            <person name="Giuseppe L.R."/>
            <person name="Gasser R.B."/>
        </authorList>
    </citation>
    <scope>NUCLEOTIDE SEQUENCE [LARGE SCALE GENOMIC DNA]</scope>
    <source>
        <strain evidence="2">ISS37</strain>
    </source>
</reference>
<accession>A0A0V0RFY1</accession>
<dbReference type="EMBL" id="JYDL01000203">
    <property type="protein sequence ID" value="KRX13406.1"/>
    <property type="molecule type" value="Genomic_DNA"/>
</dbReference>
<dbReference type="AlphaFoldDB" id="A0A0V0RFY1"/>
<keyword evidence="3" id="KW-1185">Reference proteome</keyword>
<protein>
    <submittedName>
        <fullName evidence="2">Uncharacterized protein</fullName>
    </submittedName>
</protein>
<dbReference type="Proteomes" id="UP000054630">
    <property type="component" value="Unassembled WGS sequence"/>
</dbReference>
<organism evidence="2 3">
    <name type="scientific">Trichinella nelsoni</name>
    <dbReference type="NCBI Taxonomy" id="6336"/>
    <lineage>
        <taxon>Eukaryota</taxon>
        <taxon>Metazoa</taxon>
        <taxon>Ecdysozoa</taxon>
        <taxon>Nematoda</taxon>
        <taxon>Enoplea</taxon>
        <taxon>Dorylaimia</taxon>
        <taxon>Trichinellida</taxon>
        <taxon>Trichinellidae</taxon>
        <taxon>Trichinella</taxon>
    </lineage>
</organism>
<evidence type="ECO:0000313" key="3">
    <source>
        <dbReference type="Proteomes" id="UP000054630"/>
    </source>
</evidence>
<name>A0A0V0RFY1_9BILA</name>
<evidence type="ECO:0000313" key="1">
    <source>
        <dbReference type="EMBL" id="KRX13406.1"/>
    </source>
</evidence>
<evidence type="ECO:0000313" key="2">
    <source>
        <dbReference type="EMBL" id="KRX13411.1"/>
    </source>
</evidence>
<dbReference type="EMBL" id="JYDL01000203">
    <property type="protein sequence ID" value="KRX13411.1"/>
    <property type="molecule type" value="Genomic_DNA"/>
</dbReference>
<comment type="caution">
    <text evidence="2">The sequence shown here is derived from an EMBL/GenBank/DDBJ whole genome shotgun (WGS) entry which is preliminary data.</text>
</comment>